<dbReference type="STRING" id="1519643.SAMN06295933_0473"/>
<evidence type="ECO:0000256" key="1">
    <source>
        <dbReference type="ARBA" id="ARBA00001275"/>
    </source>
</evidence>
<accession>A0A1X7C882</accession>
<organism evidence="6 7">
    <name type="scientific">Desulfovibrio gilichinskyi</name>
    <dbReference type="NCBI Taxonomy" id="1519643"/>
    <lineage>
        <taxon>Bacteria</taxon>
        <taxon>Pseudomonadati</taxon>
        <taxon>Thermodesulfobacteriota</taxon>
        <taxon>Desulfovibrionia</taxon>
        <taxon>Desulfovibrionales</taxon>
        <taxon>Desulfovibrionaceae</taxon>
        <taxon>Desulfovibrio</taxon>
    </lineage>
</organism>
<dbReference type="Proteomes" id="UP000192906">
    <property type="component" value="Unassembled WGS sequence"/>
</dbReference>
<comment type="catalytic activity">
    <reaction evidence="1">
        <text>[(1-&gt;4)-alpha-D-glucosyl](n) + phosphate = [(1-&gt;4)-alpha-D-glucosyl](n-1) + alpha-D-glucose 1-phosphate</text>
        <dbReference type="Rhea" id="RHEA:41732"/>
        <dbReference type="Rhea" id="RHEA-COMP:9584"/>
        <dbReference type="Rhea" id="RHEA-COMP:9586"/>
        <dbReference type="ChEBI" id="CHEBI:15444"/>
        <dbReference type="ChEBI" id="CHEBI:43474"/>
        <dbReference type="ChEBI" id="CHEBI:58601"/>
        <dbReference type="EC" id="2.4.1.1"/>
    </reaction>
</comment>
<dbReference type="Gene3D" id="3.40.50.2000">
    <property type="entry name" value="Glycogen Phosphorylase B"/>
    <property type="match status" value="3"/>
</dbReference>
<dbReference type="Pfam" id="PF11897">
    <property type="entry name" value="DUF3417"/>
    <property type="match status" value="1"/>
</dbReference>
<dbReference type="PIRSF" id="PIRSF000460">
    <property type="entry name" value="Pprylas_GlgP"/>
    <property type="match status" value="1"/>
</dbReference>
<dbReference type="AlphaFoldDB" id="A0A1X7C882"/>
<dbReference type="GO" id="GO:0005975">
    <property type="term" value="P:carbohydrate metabolic process"/>
    <property type="evidence" value="ECO:0007669"/>
    <property type="project" value="InterPro"/>
</dbReference>
<dbReference type="PANTHER" id="PTHR42655:SF1">
    <property type="entry name" value="GLYCOGEN PHOSPHORYLASE"/>
    <property type="match status" value="1"/>
</dbReference>
<gene>
    <name evidence="6" type="ORF">SAMN06295933_0473</name>
</gene>
<dbReference type="OrthoDB" id="7229284at2"/>
<evidence type="ECO:0000313" key="6">
    <source>
        <dbReference type="EMBL" id="SME91688.1"/>
    </source>
</evidence>
<proteinExistence type="inferred from homology"/>
<dbReference type="GO" id="GO:0030170">
    <property type="term" value="F:pyridoxal phosphate binding"/>
    <property type="evidence" value="ECO:0007669"/>
    <property type="project" value="InterPro"/>
</dbReference>
<evidence type="ECO:0000256" key="2">
    <source>
        <dbReference type="ARBA" id="ARBA00006047"/>
    </source>
</evidence>
<keyword evidence="3" id="KW-0021">Allosteric enzyme</keyword>
<name>A0A1X7C882_9BACT</name>
<dbReference type="InterPro" id="IPR052182">
    <property type="entry name" value="Glycogen/Maltodextrin_Phosph"/>
</dbReference>
<dbReference type="Pfam" id="PF00343">
    <property type="entry name" value="Phosphorylase"/>
    <property type="match status" value="2"/>
</dbReference>
<comment type="similarity">
    <text evidence="2">Belongs to the glycogen phosphorylase family.</text>
</comment>
<dbReference type="InterPro" id="IPR011834">
    <property type="entry name" value="Agluc_phsphrylas"/>
</dbReference>
<dbReference type="InterPro" id="IPR024517">
    <property type="entry name" value="Glycogen_phosphorylase_DUF3417"/>
</dbReference>
<evidence type="ECO:0000256" key="3">
    <source>
        <dbReference type="ARBA" id="ARBA00022533"/>
    </source>
</evidence>
<dbReference type="EMBL" id="FWZU01000001">
    <property type="protein sequence ID" value="SME91688.1"/>
    <property type="molecule type" value="Genomic_DNA"/>
</dbReference>
<dbReference type="NCBIfam" id="TIGR02094">
    <property type="entry name" value="more_P_ylases"/>
    <property type="match status" value="1"/>
</dbReference>
<evidence type="ECO:0000259" key="5">
    <source>
        <dbReference type="Pfam" id="PF11897"/>
    </source>
</evidence>
<dbReference type="PANTHER" id="PTHR42655">
    <property type="entry name" value="GLYCOGEN PHOSPHORYLASE"/>
    <property type="match status" value="1"/>
</dbReference>
<dbReference type="GO" id="GO:0008184">
    <property type="term" value="F:glycogen phosphorylase activity"/>
    <property type="evidence" value="ECO:0007669"/>
    <property type="project" value="InterPro"/>
</dbReference>
<dbReference type="RefSeq" id="WP_085097727.1">
    <property type="nucleotide sequence ID" value="NZ_FWZU01000001.1"/>
</dbReference>
<sequence length="855" mass="98050">MQPLRVYSVVPRLPKQLEKLWDLAYNFLFVWNNDISSIFSSIDQNLWRDCQQNPVAFLNNMPQKQLEELATDVFFTQRLNEAVRIQSNYLARVSCPYKFEGAKQGQPVVAYFSLEYGIGLSLPIYSGGLGILAGDHLKASSDLNIPLVGIGLCYQHGYFRQYMTQDGWQQERYPSHDFEEMPIKPVKNAKGEDLKFTVKLKGEPLYVKIWKVATGRVTLYLLDTNISENTTQFKAITARLYGGDLEMRLWQEILLGVGGVKALAALGLEPSVIHMNEGHSAFAGLERIRVFMTDHGLSFEAAMEMVASSSIFTTHTPVPAGNDRFPAELMRPYFEPYAQTMGLAYKVFLALGREDPRDDNELFCMTVLALKLSRFNNGVSKLHGRVSRNMWQKVWPQYPVEDVPIGAITNGVHMPTWVANDISLLFDRYLGPNWREDPDGVRTWRQVDNIPDAELWRTHERLRERLVDFVRKRLRKQLLNVGARRKEIELAEEVLDPRALTIGFARRFATYKRAGLLLRDKERLIKLISDTRHPVQFIFAGKAHPQDNEGKKLIQDLIQLCRREECRMSMVFLEDYDMKMANYLVQGCDIWLNTPRRPLEACGTSGMKAMANGVLQFSTPDGWWDEAYLSDNSLGWAIGRREDYNDLEYQDFVESQTLYKVLENDIIPDFYDRGHGSLPRSWVAKIKAALCKLGPEFNANRMVEDYTEKAYLPAFNNYKTMSKEDFKGAKELAAWRVELMTQWSSLKIRNIISEAHTDIYVQEPIIVSAEVFLNGLKTEDVQVEIYAGPVSQDRAFLGRKTIIMTPEEDLGAGWHLYQGEVLPNEAGRFGYTVRILPHHELLLDPHSLGLIHWAQ</sequence>
<feature type="modified residue" description="N6-(pyridoxal phosphate)lysine" evidence="4">
    <location>
        <position position="608"/>
    </location>
</feature>
<keyword evidence="4" id="KW-0663">Pyridoxal phosphate</keyword>
<dbReference type="SUPFAM" id="SSF53756">
    <property type="entry name" value="UDP-Glycosyltransferase/glycogen phosphorylase"/>
    <property type="match status" value="1"/>
</dbReference>
<evidence type="ECO:0000256" key="4">
    <source>
        <dbReference type="PIRSR" id="PIRSR000460-1"/>
    </source>
</evidence>
<protein>
    <submittedName>
        <fullName evidence="6">Starch phosphorylase</fullName>
    </submittedName>
</protein>
<dbReference type="InterPro" id="IPR000811">
    <property type="entry name" value="Glyco_trans_35"/>
</dbReference>
<keyword evidence="7" id="KW-1185">Reference proteome</keyword>
<feature type="domain" description="DUF3417" evidence="5">
    <location>
        <begin position="13"/>
        <end position="122"/>
    </location>
</feature>
<reference evidence="7" key="1">
    <citation type="submission" date="2017-04" db="EMBL/GenBank/DDBJ databases">
        <authorList>
            <person name="Varghese N."/>
            <person name="Submissions S."/>
        </authorList>
    </citation>
    <scope>NUCLEOTIDE SEQUENCE [LARGE SCALE GENOMIC DNA]</scope>
    <source>
        <strain evidence="7">K3S</strain>
    </source>
</reference>
<evidence type="ECO:0000313" key="7">
    <source>
        <dbReference type="Proteomes" id="UP000192906"/>
    </source>
</evidence>